<accession>A0A1L2JTC6</accession>
<dbReference type="NCBIfam" id="NF002258">
    <property type="entry name" value="PRK01192.1-1"/>
    <property type="match status" value="1"/>
</dbReference>
<dbReference type="GO" id="GO:0002181">
    <property type="term" value="P:cytoplasmic translation"/>
    <property type="evidence" value="ECO:0007669"/>
    <property type="project" value="TreeGrafter"/>
</dbReference>
<dbReference type="PANTHER" id="PTHR10956">
    <property type="entry name" value="60S RIBOSOMAL PROTEIN L31"/>
    <property type="match status" value="1"/>
</dbReference>
<organism evidence="6">
    <name type="scientific">uncultured korarchaeote</name>
    <dbReference type="NCBI Taxonomy" id="161241"/>
    <lineage>
        <taxon>Archaea</taxon>
        <taxon>Thermoproteota</taxon>
        <taxon>environmental samples</taxon>
    </lineage>
</organism>
<dbReference type="PANTHER" id="PTHR10956:SF0">
    <property type="entry name" value="60S RIBOSOMAL PROTEIN L31"/>
    <property type="match status" value="1"/>
</dbReference>
<name>A0A1L2JTC6_9CREN</name>
<evidence type="ECO:0000256" key="4">
    <source>
        <dbReference type="ARBA" id="ARBA00035230"/>
    </source>
</evidence>
<dbReference type="AlphaFoldDB" id="A0A1L2JTC6"/>
<protein>
    <recommendedName>
        <fullName evidence="4 5">Large ribosomal subunit protein eL31</fullName>
    </recommendedName>
</protein>
<sequence length="93" mass="11086">MKDKKEKTREVELTIPLKIVRRKKPSWKRSEKAVKFLREFIKRNFKEYEVKISPEVSNYIWSRGNENPPRKIVVAVISDEEEKTALVKLPESD</sequence>
<evidence type="ECO:0000313" key="6">
    <source>
        <dbReference type="EMBL" id="AOZ56181.1"/>
    </source>
</evidence>
<dbReference type="InterPro" id="IPR020052">
    <property type="entry name" value="Ribosomal_eL31_CS"/>
</dbReference>
<evidence type="ECO:0000256" key="5">
    <source>
        <dbReference type="HAMAP-Rule" id="MF_00410"/>
    </source>
</evidence>
<dbReference type="InterPro" id="IPR000054">
    <property type="entry name" value="Ribosomal_eL31"/>
</dbReference>
<evidence type="ECO:0000256" key="1">
    <source>
        <dbReference type="ARBA" id="ARBA00010808"/>
    </source>
</evidence>
<dbReference type="SUPFAM" id="SSF54575">
    <property type="entry name" value="Ribosomal protein L31e"/>
    <property type="match status" value="1"/>
</dbReference>
<dbReference type="InterPro" id="IPR023621">
    <property type="entry name" value="Ribosomal_eL31_dom_sf"/>
</dbReference>
<evidence type="ECO:0000256" key="3">
    <source>
        <dbReference type="ARBA" id="ARBA00023274"/>
    </source>
</evidence>
<comment type="similarity">
    <text evidence="1 5">Belongs to the eukaryotic ribosomal protein eL31 family.</text>
</comment>
<dbReference type="HAMAP" id="MF_00410">
    <property type="entry name" value="Ribosomal_eL31"/>
    <property type="match status" value="1"/>
</dbReference>
<dbReference type="EMBL" id="KX765095">
    <property type="protein sequence ID" value="AOZ56181.1"/>
    <property type="molecule type" value="Genomic_DNA"/>
</dbReference>
<evidence type="ECO:0000256" key="2">
    <source>
        <dbReference type="ARBA" id="ARBA00022980"/>
    </source>
</evidence>
<dbReference type="Gene3D" id="3.10.440.10">
    <property type="match status" value="1"/>
</dbReference>
<dbReference type="GO" id="GO:0022625">
    <property type="term" value="C:cytosolic large ribosomal subunit"/>
    <property type="evidence" value="ECO:0007669"/>
    <property type="project" value="TreeGrafter"/>
</dbReference>
<keyword evidence="2 5" id="KW-0689">Ribosomal protein</keyword>
<dbReference type="Pfam" id="PF01198">
    <property type="entry name" value="Ribosomal_L31e"/>
    <property type="match status" value="1"/>
</dbReference>
<gene>
    <name evidence="5" type="primary">rpl31e</name>
</gene>
<dbReference type="GO" id="GO:0003735">
    <property type="term" value="F:structural constituent of ribosome"/>
    <property type="evidence" value="ECO:0007669"/>
    <property type="project" value="InterPro"/>
</dbReference>
<dbReference type="SMART" id="SM01380">
    <property type="entry name" value="Ribosomal_L31e"/>
    <property type="match status" value="1"/>
</dbReference>
<proteinExistence type="inferred from homology"/>
<reference evidence="6" key="1">
    <citation type="journal article" date="2017" name="Nature">
        <title>Metagenomic exploration of ASGARD archaea illuminates the origin of cellular complexity in eukaryotes.</title>
        <authorList>
            <person name="Zaremba-Niedzwiedzka K."/>
            <person name="Caceres E.F."/>
            <person name="Saw J.H.W."/>
            <person name="Backstrom D."/>
            <person name="Juzokaite L."/>
            <person name="Vancaester E."/>
            <person name="Seitz K.W."/>
            <person name="Anantharaman K."/>
            <person name="Starnawski P."/>
            <person name="Kjeldsen K.U."/>
            <person name="Stott M.B."/>
            <person name="Nunoura T."/>
            <person name="Banfield J.F."/>
            <person name="Schramm A."/>
            <person name="Baker B.J."/>
            <person name="Spang A."/>
            <person name="Ettema T.J.G."/>
        </authorList>
    </citation>
    <scope>NUCLEOTIDE SEQUENCE</scope>
    <source>
        <strain evidence="6">TIV_1</strain>
    </source>
</reference>
<dbReference type="PROSITE" id="PS01144">
    <property type="entry name" value="RIBOSOMAL_L31E"/>
    <property type="match status" value="1"/>
</dbReference>
<keyword evidence="3 5" id="KW-0687">Ribonucleoprotein</keyword>